<dbReference type="GO" id="GO:0043596">
    <property type="term" value="C:nuclear replication fork"/>
    <property type="evidence" value="ECO:0007669"/>
    <property type="project" value="TreeGrafter"/>
</dbReference>
<dbReference type="CDD" id="cd18793">
    <property type="entry name" value="SF2_C_SNF"/>
    <property type="match status" value="1"/>
</dbReference>
<feature type="domain" description="Helicase C-terminal" evidence="3">
    <location>
        <begin position="396"/>
        <end position="537"/>
    </location>
</feature>
<name>A0A6M3JNW4_9ZZZZ</name>
<dbReference type="GO" id="GO:0016787">
    <property type="term" value="F:hydrolase activity"/>
    <property type="evidence" value="ECO:0007669"/>
    <property type="project" value="UniProtKB-KW"/>
</dbReference>
<organism evidence="4">
    <name type="scientific">viral metagenome</name>
    <dbReference type="NCBI Taxonomy" id="1070528"/>
    <lineage>
        <taxon>unclassified sequences</taxon>
        <taxon>metagenomes</taxon>
        <taxon>organismal metagenomes</taxon>
    </lineage>
</organism>
<dbReference type="InterPro" id="IPR001650">
    <property type="entry name" value="Helicase_C-like"/>
</dbReference>
<protein>
    <submittedName>
        <fullName evidence="4">Putative helicase</fullName>
    </submittedName>
</protein>
<dbReference type="SMART" id="SM00487">
    <property type="entry name" value="DEXDc"/>
    <property type="match status" value="1"/>
</dbReference>
<dbReference type="Pfam" id="PF00176">
    <property type="entry name" value="SNF2-rel_dom"/>
    <property type="match status" value="1"/>
</dbReference>
<dbReference type="GO" id="GO:0004386">
    <property type="term" value="F:helicase activity"/>
    <property type="evidence" value="ECO:0007669"/>
    <property type="project" value="UniProtKB-KW"/>
</dbReference>
<dbReference type="GO" id="GO:0031297">
    <property type="term" value="P:replication fork processing"/>
    <property type="evidence" value="ECO:0007669"/>
    <property type="project" value="TreeGrafter"/>
</dbReference>
<dbReference type="Pfam" id="PF00271">
    <property type="entry name" value="Helicase_C"/>
    <property type="match status" value="1"/>
</dbReference>
<dbReference type="Gene3D" id="3.40.50.10810">
    <property type="entry name" value="Tandem AAA-ATPase domain"/>
    <property type="match status" value="1"/>
</dbReference>
<dbReference type="InterPro" id="IPR049730">
    <property type="entry name" value="SNF2/RAD54-like_C"/>
</dbReference>
<sequence>MTTPTLYKKDGLYVFRGPPEYSELPRTMGFVYGKTKRAEWTTPDPMVACLLIKYAASHLNNELAPFLAKRKTRMAMSQAVNPMNPRFRPPCPEGLHYYPFQVAGIEFLVDVKNAWLADEMGLGKTIQVIGLINTLELTRVLVVCPASLKRNWQIEFKRRLLPQHPVQIISGRAPTCFTCSFVVINYDILRHHLPTILALDWELIAGDESQAIKGRSQRSRAFLELKAQRKILLTGSPMFNRPEELWTSLKWLNPVEWNNYYYFAVRYCAAQRMRNRIVTGGASNTGELFKKLRSTLMIRRLKVGVLPNLPPKVRQVIELPCHNDELVRNELQAWEAYEKARAEVADLVKHERVHESDKTFRLRIMQLRETVRTRFNELARMRQAVAVYKLPALIAHLESAIDEHKVVCFAHHHQVIDAITSAFTEHVVLDGRTPPAKRQEIVNKFQENPSVRLFVGGLRAAGLGLTLTASSHVVFGEMDWTPAILSQAEDRCHRIRQKDSVLVQHLVLEGSLDARMARMCVEKQEMIDSILDRKEQS</sequence>
<dbReference type="GO" id="GO:0006281">
    <property type="term" value="P:DNA repair"/>
    <property type="evidence" value="ECO:0007669"/>
    <property type="project" value="TreeGrafter"/>
</dbReference>
<dbReference type="InterPro" id="IPR038718">
    <property type="entry name" value="SNF2-like_sf"/>
</dbReference>
<dbReference type="AlphaFoldDB" id="A0A6M3JNW4"/>
<feature type="domain" description="Helicase ATP-binding" evidence="2">
    <location>
        <begin position="105"/>
        <end position="255"/>
    </location>
</feature>
<dbReference type="PANTHER" id="PTHR45766:SF6">
    <property type="entry name" value="SWI_SNF-RELATED MATRIX-ASSOCIATED ACTIN-DEPENDENT REGULATOR OF CHROMATIN SUBFAMILY A-LIKE PROTEIN 1"/>
    <property type="match status" value="1"/>
</dbReference>
<keyword evidence="4" id="KW-0347">Helicase</keyword>
<keyword evidence="1" id="KW-0378">Hydrolase</keyword>
<dbReference type="PROSITE" id="PS51194">
    <property type="entry name" value="HELICASE_CTER"/>
    <property type="match status" value="1"/>
</dbReference>
<dbReference type="PANTHER" id="PTHR45766">
    <property type="entry name" value="DNA ANNEALING HELICASE AND ENDONUCLEASE ZRANB3 FAMILY MEMBER"/>
    <property type="match status" value="1"/>
</dbReference>
<reference evidence="4" key="1">
    <citation type="submission" date="2020-03" db="EMBL/GenBank/DDBJ databases">
        <title>The deep terrestrial virosphere.</title>
        <authorList>
            <person name="Holmfeldt K."/>
            <person name="Nilsson E."/>
            <person name="Simone D."/>
            <person name="Lopez-Fernandez M."/>
            <person name="Wu X."/>
            <person name="de Brujin I."/>
            <person name="Lundin D."/>
            <person name="Andersson A."/>
            <person name="Bertilsson S."/>
            <person name="Dopson M."/>
        </authorList>
    </citation>
    <scope>NUCLEOTIDE SEQUENCE</scope>
    <source>
        <strain evidence="4">MM415A03580</strain>
        <strain evidence="5">MM415B03119</strain>
    </source>
</reference>
<dbReference type="InterPro" id="IPR027417">
    <property type="entry name" value="P-loop_NTPase"/>
</dbReference>
<dbReference type="PROSITE" id="PS51192">
    <property type="entry name" value="HELICASE_ATP_BIND_1"/>
    <property type="match status" value="1"/>
</dbReference>
<keyword evidence="4" id="KW-0547">Nucleotide-binding</keyword>
<dbReference type="GO" id="GO:0005524">
    <property type="term" value="F:ATP binding"/>
    <property type="evidence" value="ECO:0007669"/>
    <property type="project" value="InterPro"/>
</dbReference>
<dbReference type="SUPFAM" id="SSF52540">
    <property type="entry name" value="P-loop containing nucleoside triphosphate hydrolases"/>
    <property type="match status" value="2"/>
</dbReference>
<proteinExistence type="predicted"/>
<evidence type="ECO:0000259" key="2">
    <source>
        <dbReference type="PROSITE" id="PS51192"/>
    </source>
</evidence>
<gene>
    <name evidence="4" type="ORF">MM415A03580_0012</name>
    <name evidence="5" type="ORF">MM415B03119_0004</name>
</gene>
<dbReference type="EMBL" id="MT141815">
    <property type="protein sequence ID" value="QJA70722.1"/>
    <property type="molecule type" value="Genomic_DNA"/>
</dbReference>
<evidence type="ECO:0000259" key="3">
    <source>
        <dbReference type="PROSITE" id="PS51194"/>
    </source>
</evidence>
<dbReference type="EMBL" id="MT142660">
    <property type="protein sequence ID" value="QJA86802.1"/>
    <property type="molecule type" value="Genomic_DNA"/>
</dbReference>
<evidence type="ECO:0000313" key="4">
    <source>
        <dbReference type="EMBL" id="QJA70722.1"/>
    </source>
</evidence>
<dbReference type="Gene3D" id="3.40.50.300">
    <property type="entry name" value="P-loop containing nucleotide triphosphate hydrolases"/>
    <property type="match status" value="1"/>
</dbReference>
<keyword evidence="4" id="KW-0067">ATP-binding</keyword>
<evidence type="ECO:0000313" key="5">
    <source>
        <dbReference type="EMBL" id="QJA86802.1"/>
    </source>
</evidence>
<evidence type="ECO:0000256" key="1">
    <source>
        <dbReference type="ARBA" id="ARBA00022801"/>
    </source>
</evidence>
<dbReference type="InterPro" id="IPR014001">
    <property type="entry name" value="Helicase_ATP-bd"/>
</dbReference>
<dbReference type="SMART" id="SM00490">
    <property type="entry name" value="HELICc"/>
    <property type="match status" value="1"/>
</dbReference>
<accession>A0A6M3JNW4</accession>
<dbReference type="InterPro" id="IPR000330">
    <property type="entry name" value="SNF2_N"/>
</dbReference>